<dbReference type="Proteomes" id="UP000191901">
    <property type="component" value="Chromosome"/>
</dbReference>
<feature type="compositionally biased region" description="Polar residues" evidence="1">
    <location>
        <begin position="3098"/>
        <end position="3109"/>
    </location>
</feature>
<sequence>MQLQLVECPLTGDASVIAEHVNFVVELPEPVSFNFLGCFEMEIRGIGFVPQFEKFDNEAAMRISGQVKFAQGGGDALSARIDVHDLYIGLPRPGSFVPRLYFRELVVEITSGEAFKLYGVVEMIDEADAQGFAGEGRIEIKGLPVIAASFAFLRVRRDETAPWVRAWFVFLQIEQVTFRIPYVELYIREVGLGFGYRYTLASIRAADEAGDLQELLSQLRSLSRTQGDLTRRDRWAVDIEGEGEALRWTIVLRALISQTSASPNSLRWIEQAERVLPCLYVFDAIIAFRSDLTFFMAVRCWFNTNYWGFVNDVDGLRERPLLTGFVLLSVRQKRFLAQIASNPEGSLGHIVPIPPLVERIVNNAQFSATLLIEPGLVMRNWAGPICCAGLTRLVPGCGDPRRRHLPHHSRLSGDWGRFLARASFRFQAERNLRVFGARVTADVNGAFGARYIGLMDFNDPVADSAFYAAIGIEVRIRIAIEFWIKFLFIEKSFEFSVSLEFTAAMEVGVASLNPSDAGFRARGTLAVRFMGRGIQLSVSLGFREEKVTIAQRRVEPFLGVGLEATDVEAVPGVEPADAGGNGQTVLATATSGGPPPTPAAAFLATGPRATTGTPPTAPSVLGSSVGASAGRAPQALTATGVDVTAVLAALEGITLPAPSPQRPPYHPNYDVFLIDDPDDGSDYHYFVLVPRGKLRRQHCPRRIGFLPAPPMDDQGNFVQVEQDFELTIPAADLTLEQYDPIAADWVTRPLGQPFSWQVAWTAPILTGIEFDPATETPRTDGSGVPIPGEQQLQDYLTYAFKVDGEIDQERIIADPDPLCQDRHQASSIADERVHNPSEDAFEAAVRGALEQFRGSPYFKRDPNSPYDHALDGAFQATTTIYNDSGAIDEAADINQQAHQLRGLVVHDLVNDLRSYAEAALETKPDVTAMIGFQMGLVFRCTGSLPTWLTEAVTEPDKTNTDFDPATASIPILYQRLGPHSPRPDKSQYGCVRTFNIAAANFALNPPQFQRIEQYTDANTIALAWDLTWAQPPALNCSECQAEPEHHLIHYQVRRRSLDGGEREVSYTVKGAEALHYETRFQITAETLQTLTQALDAQAQPSLLAELQQILTPLMDRSFQGQRAFLAALEPVLTELQQQGASSAQVAQLQALLLQAAIEPGSGLLQRLQPRFQLVDHFNAETLEDQAALPVTGRSYLYSITPVDLAGHSGRPLTLVATRYPNEPPRVPVNGRLIMRYDLQQQGDTVVVRYPNRQDPLLSDIHPERPTLPTVLLPTLEPDGEEVELGIEVTWQDPQPQREGPRVPIATYRLIFRRETILPIGSYGLDNSIQGPRTKTLPTSNARPLPTDIKIDVIPSGPQEARRARIPLETLQQTGIFPAGEAALWQPQAWRIYLQTISANQVPSALAPVELVLRFDSPDGREEKQPSELEWVPKPIRLPVLPPEDQRATTGPAHFPMPRPDRLKFQGTPAQVAAAVHYGSHPAGLRLIRFRWNQGPSGQADYPTDLNGGYELLQLDADAHTDTVWAGQAGQTERFARAWQPIQDVQMLPGVGSATHPRRHPVYGAMEACTAVKSSSPLEPGERGEGSQIPRGPWYSWRESILVWPQWQRPQAIDRASDAEAAALHPLLRKILDDLGRNYTLDLQTNVPMQPVEFAPFMDATAFKADPYGWGILQRLGLSITVSLRQRRSNDLLTGQELLQVLLPVVDVNQQDPAYQGHYSHLHVELLVQPSRRVSPGPLEGLAPDALLGMVQLSMRPTIRQVQRYGQVTITGTGSTSVQVAFTLNGPCTVINQADAAGGQLELEPSGDDDKPIVRSLRLPLTGKLTLLLRGRQLPTVALEPVSNLPQGAREPSISPVEPFAATDERSTYFTVAVETLANAFSDSTPVSAAQTQWRRLKAYLEFLNPDDDASANPRLRLPTDADGIAAVLPDFLAWSQRFFDANGATVIDAGGLAVTDSGPWLVTAYPHSGSPAYASPDRSGRLSYDHVLETRWAHAYRYYIRPYNRYELLWQSLLQSPTLFQPAASPTPVVTAALLPDPAAAGLDVVLERTQPIDKPLVLSSGRLDAPSQPGQPAPPGAIWEVMVAQHREQRLAERNQTVARRLAYRQIAFTLLRRFAYEDWRQDLGELVANDITLSYVENQEQTLRALPAAYPDRPDHLDLSQRLSETVGRSLDLPPRLGNFQQGALVLQWQGLPYFYEHRLLLIAQSASTVSLPNEIHQRDFEYRSPDPQARVDAIAQAWTPVAPFHQNGTEAVELLTRRLQLQLQRFWDCLPQTARHRWPDEQPSTDSVKPAALPDPEVVYQVVEIFSGNIEVQAEFFYDADAKIYRHRQLGKRFLAQVHAVELTPDIALDEEGVPQTAFTLRTTLQQVSQVTLGRRYDLSRLAASPTGRKLAFEGGDGTLLAVVSVFTRQDYQRLLLLFAQALFVTLPGYPQASNPADAAIASFLQQWFATRRVAQAQALDQLSVSLQAKLTYPELPYQAALSSGLDLPSLLQSQLELGRSQASGDTRLHLAWRGAMTQTQAVALGAYHSDLPEFQDAVDRLLNQLRSARFAQAYAVPARPRPDAPDLPEPFSIEVVYPPDADPGWMLRWNGPITTEQQQNVQHLSRNADQPFQAALTRLTSPTVESTQTIRADRSRWTPPSAPDRLAPLTVTNSFGNRHALRWTGPLSEDQENALRGLNVDAVFEGGGIFDPNRSQRERDFRLAINDLIQKARASFAAAETAPFAWPRVDQAQLVAAIHDDLAGLQLPAPDQDGPIRRQGANGFQRPLPELLARVRAVLRSGDPFIAALEALLDQIAGSRFQVAIALDQLFHCHESLTPTEKQALEMRFGEATLTDLFADLDDHQALERLYQDWFSQGAISAVPPQPLPATVGDRVDFPDAENCVLRRVAQLPSETRAELLALPGDEGFQAALRRLTRPTQAELPSNLQDNLQIAADSLSWRGAAPSQEQRQALSDLDGDQVFRQAIRRLLRQLNSGVPATVELGPAPEMAAAIAPQGLDQVPPSLQPKITVSGQTAAQQDRLQWRGPLFQSEEDTLRRWAQIPEFLAGVNDLGRQHNRQVVIASLPQEIPLWVGRSAPDCPRPSGLARGSALGSATASLRTSAG</sequence>
<proteinExistence type="predicted"/>
<protein>
    <submittedName>
        <fullName evidence="2">Uncharacterized protein</fullName>
    </submittedName>
</protein>
<name>A0A1Z3HKZ1_9CYAN</name>
<feature type="region of interest" description="Disordered" evidence="1">
    <location>
        <begin position="3084"/>
        <end position="3109"/>
    </location>
</feature>
<reference evidence="2 3" key="1">
    <citation type="journal article" date="2016" name="Biochim. Biophys. Acta">
        <title>Characterization of red-shifted phycobilisomes isolated from the chlorophyll f-containing cyanobacterium Halomicronema hongdechloris.</title>
        <authorList>
            <person name="Li Y."/>
            <person name="Lin Y."/>
            <person name="Garvey C.J."/>
            <person name="Birch D."/>
            <person name="Corkery R.W."/>
            <person name="Loughlin P.C."/>
            <person name="Scheer H."/>
            <person name="Willows R.D."/>
            <person name="Chen M."/>
        </authorList>
    </citation>
    <scope>NUCLEOTIDE SEQUENCE [LARGE SCALE GENOMIC DNA]</scope>
    <source>
        <strain evidence="2 3">C2206</strain>
    </source>
</reference>
<evidence type="ECO:0000313" key="3">
    <source>
        <dbReference type="Proteomes" id="UP000191901"/>
    </source>
</evidence>
<organism evidence="2 3">
    <name type="scientific">Halomicronema hongdechloris C2206</name>
    <dbReference type="NCBI Taxonomy" id="1641165"/>
    <lineage>
        <taxon>Bacteria</taxon>
        <taxon>Bacillati</taxon>
        <taxon>Cyanobacteriota</taxon>
        <taxon>Cyanophyceae</taxon>
        <taxon>Nodosilineales</taxon>
        <taxon>Nodosilineaceae</taxon>
        <taxon>Halomicronema</taxon>
    </lineage>
</organism>
<accession>A0A1Z3HKZ1</accession>
<evidence type="ECO:0000256" key="1">
    <source>
        <dbReference type="SAM" id="MobiDB-lite"/>
    </source>
</evidence>
<dbReference type="KEGG" id="hhg:XM38_019140"/>
<dbReference type="EMBL" id="CP021983">
    <property type="protein sequence ID" value="ASC70965.1"/>
    <property type="molecule type" value="Genomic_DNA"/>
</dbReference>
<evidence type="ECO:0000313" key="2">
    <source>
        <dbReference type="EMBL" id="ASC70965.1"/>
    </source>
</evidence>
<keyword evidence="3" id="KW-1185">Reference proteome</keyword>
<gene>
    <name evidence="2" type="ORF">XM38_019140</name>
</gene>
<dbReference type="STRING" id="1641165.XM38_15070"/>